<sequence length="161" mass="16493">MTGPVSPGASPRPGLSPAAARQVEAIILQLDRGFAPGAVRASFGVGAKVIALAQAERARRIAAAAAACAPAPVPDAPPAPRLTPEAYERATLVDRLRAYAADLPSGPQRSTLLHLSDLAEHHPTFYPSYRIGSDGTCRGITSPPVTHFGLGLSPAAACLEG</sequence>
<evidence type="ECO:0000313" key="2">
    <source>
        <dbReference type="Proteomes" id="UP001055286"/>
    </source>
</evidence>
<dbReference type="AlphaFoldDB" id="A0AA37M6Z9"/>
<accession>A0AA37M6Z9</accession>
<dbReference type="Proteomes" id="UP001055286">
    <property type="component" value="Unassembled WGS sequence"/>
</dbReference>
<protein>
    <submittedName>
        <fullName evidence="1">Uncharacterized protein</fullName>
    </submittedName>
</protein>
<proteinExistence type="predicted"/>
<gene>
    <name evidence="1" type="ORF">MPEAHAMD_5342</name>
</gene>
<organism evidence="1 2">
    <name type="scientific">Methylobacterium frigidaeris</name>
    <dbReference type="NCBI Taxonomy" id="2038277"/>
    <lineage>
        <taxon>Bacteria</taxon>
        <taxon>Pseudomonadati</taxon>
        <taxon>Pseudomonadota</taxon>
        <taxon>Alphaproteobacteria</taxon>
        <taxon>Hyphomicrobiales</taxon>
        <taxon>Methylobacteriaceae</taxon>
        <taxon>Methylobacterium</taxon>
    </lineage>
</organism>
<keyword evidence="2" id="KW-1185">Reference proteome</keyword>
<comment type="caution">
    <text evidence="1">The sequence shown here is derived from an EMBL/GenBank/DDBJ whole genome shotgun (WGS) entry which is preliminary data.</text>
</comment>
<name>A0AA37M6Z9_9HYPH</name>
<reference evidence="1" key="2">
    <citation type="submission" date="2021-08" db="EMBL/GenBank/DDBJ databases">
        <authorList>
            <person name="Tani A."/>
            <person name="Ola A."/>
            <person name="Ogura Y."/>
            <person name="Katsura K."/>
            <person name="Hayashi T."/>
        </authorList>
    </citation>
    <scope>NUCLEOTIDE SEQUENCE</scope>
    <source>
        <strain evidence="1">JCM 32048</strain>
    </source>
</reference>
<dbReference type="RefSeq" id="WP_133122979.1">
    <property type="nucleotide sequence ID" value="NZ_BPQJ01000035.1"/>
</dbReference>
<evidence type="ECO:0000313" key="1">
    <source>
        <dbReference type="EMBL" id="GJD65155.1"/>
    </source>
</evidence>
<reference evidence="1" key="1">
    <citation type="journal article" date="2016" name="Front. Microbiol.">
        <title>Genome Sequence of the Piezophilic, Mesophilic Sulfate-Reducing Bacterium Desulfovibrio indicus J2T.</title>
        <authorList>
            <person name="Cao J."/>
            <person name="Maignien L."/>
            <person name="Shao Z."/>
            <person name="Alain K."/>
            <person name="Jebbar M."/>
        </authorList>
    </citation>
    <scope>NUCLEOTIDE SEQUENCE</scope>
    <source>
        <strain evidence="1">JCM 32048</strain>
    </source>
</reference>
<dbReference type="EMBL" id="BPQJ01000035">
    <property type="protein sequence ID" value="GJD65155.1"/>
    <property type="molecule type" value="Genomic_DNA"/>
</dbReference>